<feature type="domain" description="Polymerase beta nucleotidyltransferase" evidence="1">
    <location>
        <begin position="20"/>
        <end position="97"/>
    </location>
</feature>
<dbReference type="SUPFAM" id="SSF81301">
    <property type="entry name" value="Nucleotidyltransferase"/>
    <property type="match status" value="1"/>
</dbReference>
<dbReference type="Pfam" id="PF18765">
    <property type="entry name" value="Polbeta"/>
    <property type="match status" value="1"/>
</dbReference>
<dbReference type="EMBL" id="CACVAS010000057">
    <property type="protein sequence ID" value="CAA6808666.1"/>
    <property type="molecule type" value="Genomic_DNA"/>
</dbReference>
<dbReference type="PANTHER" id="PTHR43852:SF2">
    <property type="entry name" value="PROTEIN ADENYLYLTRANSFERASE MNTA"/>
    <property type="match status" value="1"/>
</dbReference>
<dbReference type="CDD" id="cd05403">
    <property type="entry name" value="NT_KNTase_like"/>
    <property type="match status" value="1"/>
</dbReference>
<evidence type="ECO:0000313" key="2">
    <source>
        <dbReference type="EMBL" id="CAA6808666.1"/>
    </source>
</evidence>
<dbReference type="InterPro" id="IPR052930">
    <property type="entry name" value="TA_antitoxin_MntA"/>
</dbReference>
<dbReference type="NCBIfam" id="NF047752">
    <property type="entry name" value="MntA_antitoxin"/>
    <property type="match status" value="1"/>
</dbReference>
<organism evidence="2">
    <name type="scientific">uncultured Sulfurovum sp</name>
    <dbReference type="NCBI Taxonomy" id="269237"/>
    <lineage>
        <taxon>Bacteria</taxon>
        <taxon>Pseudomonadati</taxon>
        <taxon>Campylobacterota</taxon>
        <taxon>Epsilonproteobacteria</taxon>
        <taxon>Campylobacterales</taxon>
        <taxon>Sulfurovaceae</taxon>
        <taxon>Sulfurovum</taxon>
        <taxon>environmental samples</taxon>
    </lineage>
</organism>
<dbReference type="InterPro" id="IPR043519">
    <property type="entry name" value="NT_sf"/>
</dbReference>
<dbReference type="AlphaFoldDB" id="A0A6S6SVQ9"/>
<reference evidence="2" key="1">
    <citation type="submission" date="2020-01" db="EMBL/GenBank/DDBJ databases">
        <authorList>
            <person name="Meier V. D."/>
            <person name="Meier V D."/>
        </authorList>
    </citation>
    <scope>NUCLEOTIDE SEQUENCE</scope>
    <source>
        <strain evidence="2">HLG_WM_MAG_01</strain>
    </source>
</reference>
<accession>A0A6S6SVQ9</accession>
<proteinExistence type="predicted"/>
<keyword evidence="2" id="KW-0808">Transferase</keyword>
<evidence type="ECO:0000259" key="1">
    <source>
        <dbReference type="Pfam" id="PF18765"/>
    </source>
</evidence>
<dbReference type="InterPro" id="IPR041633">
    <property type="entry name" value="Polbeta"/>
</dbReference>
<dbReference type="GO" id="GO:0016740">
    <property type="term" value="F:transferase activity"/>
    <property type="evidence" value="ECO:0007669"/>
    <property type="project" value="UniProtKB-KW"/>
</dbReference>
<protein>
    <submittedName>
        <fullName evidence="2">Nucleotidyltransferase</fullName>
    </submittedName>
</protein>
<dbReference type="PANTHER" id="PTHR43852">
    <property type="entry name" value="NUCLEOTIDYLTRANSFERASE"/>
    <property type="match status" value="1"/>
</dbReference>
<dbReference type="Gene3D" id="3.30.460.10">
    <property type="entry name" value="Beta Polymerase, domain 2"/>
    <property type="match status" value="1"/>
</dbReference>
<sequence>MLLNNEDKKCIVNTLRYAIPTLQALYIFGSQNDGSATGQSDVDIAYLSAKTLTSVERWEVSQKLASMLSMDVDLIELSSTNTIFRYQILSTAERIYGDGYEVEKFETLAYGFYLRFREERQPIVDEIMKNKSVFGTY</sequence>
<gene>
    <name evidence="2" type="ORF">HELGO_WM3510</name>
</gene>
<name>A0A6S6SVQ9_9BACT</name>